<proteinExistence type="predicted"/>
<reference evidence="1" key="1">
    <citation type="journal article" date="2021" name="Proc. Natl. Acad. Sci. U.S.A.">
        <title>A Catalog of Tens of Thousands of Viruses from Human Metagenomes Reveals Hidden Associations with Chronic Diseases.</title>
        <authorList>
            <person name="Tisza M.J."/>
            <person name="Buck C.B."/>
        </authorList>
    </citation>
    <scope>NUCLEOTIDE SEQUENCE</scope>
    <source>
        <strain evidence="1">CtXQq5</strain>
    </source>
</reference>
<organism evidence="1">
    <name type="scientific">Siphoviridae sp. ctXQq5</name>
    <dbReference type="NCBI Taxonomy" id="2826368"/>
    <lineage>
        <taxon>Viruses</taxon>
        <taxon>Duplodnaviria</taxon>
        <taxon>Heunggongvirae</taxon>
        <taxon>Uroviricota</taxon>
        <taxon>Caudoviricetes</taxon>
    </lineage>
</organism>
<protein>
    <submittedName>
        <fullName evidence="1">Uncharacterized protein</fullName>
    </submittedName>
</protein>
<accession>A0A8S5N0P8</accession>
<name>A0A8S5N0P8_9CAUD</name>
<dbReference type="EMBL" id="BK015037">
    <property type="protein sequence ID" value="DAD88177.1"/>
    <property type="molecule type" value="Genomic_DNA"/>
</dbReference>
<evidence type="ECO:0000313" key="1">
    <source>
        <dbReference type="EMBL" id="DAD88177.1"/>
    </source>
</evidence>
<sequence length="83" mass="8978">MTTTKVNEIVLSEKVSKNLAFLQQGYAQALASGLDDAIGFLLEESNMGSSDPRNLINVLGTLHNARTEFLSLIPEDMKGGSHE</sequence>